<protein>
    <recommendedName>
        <fullName evidence="3">Reverse transcriptase zinc-binding domain-containing protein</fullName>
    </recommendedName>
</protein>
<name>A0ABQ5GA90_9ASTR</name>
<sequence>MSNLINDAQVDDFPQIMVSQDGDDMMDEEEQSRLVGKQIGRQILDGVLIANEGICMASIEDLKLLLFKVYLEKTFDIINCFSIKCDGANGVQNLMEEMDPLLRDLNELSSLSDLIGNTSLSLDDIDKWSWSYKASSTFRVKTLSNSIQNALLSYCDIGKHHIWNSWIPRKVEVCIWRVSLDRLASRLNLVARGISLIPHAHSAIILLKTCNHSFKKRSLRRLGSKAQALEIFSDRGFAHAQGSQKMQRLGI</sequence>
<dbReference type="Proteomes" id="UP001151760">
    <property type="component" value="Unassembled WGS sequence"/>
</dbReference>
<dbReference type="EMBL" id="BQNB010018196">
    <property type="protein sequence ID" value="GJT71782.1"/>
    <property type="molecule type" value="Genomic_DNA"/>
</dbReference>
<evidence type="ECO:0000313" key="2">
    <source>
        <dbReference type="Proteomes" id="UP001151760"/>
    </source>
</evidence>
<comment type="caution">
    <text evidence="1">The sequence shown here is derived from an EMBL/GenBank/DDBJ whole genome shotgun (WGS) entry which is preliminary data.</text>
</comment>
<evidence type="ECO:0000313" key="1">
    <source>
        <dbReference type="EMBL" id="GJT71782.1"/>
    </source>
</evidence>
<accession>A0ABQ5GA90</accession>
<evidence type="ECO:0008006" key="3">
    <source>
        <dbReference type="Google" id="ProtNLM"/>
    </source>
</evidence>
<gene>
    <name evidence="1" type="ORF">Tco_1031068</name>
</gene>
<reference evidence="1" key="1">
    <citation type="journal article" date="2022" name="Int. J. Mol. Sci.">
        <title>Draft Genome of Tanacetum Coccineum: Genomic Comparison of Closely Related Tanacetum-Family Plants.</title>
        <authorList>
            <person name="Yamashiro T."/>
            <person name="Shiraishi A."/>
            <person name="Nakayama K."/>
            <person name="Satake H."/>
        </authorList>
    </citation>
    <scope>NUCLEOTIDE SEQUENCE</scope>
</reference>
<proteinExistence type="predicted"/>
<reference evidence="1" key="2">
    <citation type="submission" date="2022-01" db="EMBL/GenBank/DDBJ databases">
        <authorList>
            <person name="Yamashiro T."/>
            <person name="Shiraishi A."/>
            <person name="Satake H."/>
            <person name="Nakayama K."/>
        </authorList>
    </citation>
    <scope>NUCLEOTIDE SEQUENCE</scope>
</reference>
<keyword evidence="2" id="KW-1185">Reference proteome</keyword>
<organism evidence="1 2">
    <name type="scientific">Tanacetum coccineum</name>
    <dbReference type="NCBI Taxonomy" id="301880"/>
    <lineage>
        <taxon>Eukaryota</taxon>
        <taxon>Viridiplantae</taxon>
        <taxon>Streptophyta</taxon>
        <taxon>Embryophyta</taxon>
        <taxon>Tracheophyta</taxon>
        <taxon>Spermatophyta</taxon>
        <taxon>Magnoliopsida</taxon>
        <taxon>eudicotyledons</taxon>
        <taxon>Gunneridae</taxon>
        <taxon>Pentapetalae</taxon>
        <taxon>asterids</taxon>
        <taxon>campanulids</taxon>
        <taxon>Asterales</taxon>
        <taxon>Asteraceae</taxon>
        <taxon>Asteroideae</taxon>
        <taxon>Anthemideae</taxon>
        <taxon>Anthemidinae</taxon>
        <taxon>Tanacetum</taxon>
    </lineage>
</organism>